<organism evidence="2 3">
    <name type="scientific">Rhypophila decipiens</name>
    <dbReference type="NCBI Taxonomy" id="261697"/>
    <lineage>
        <taxon>Eukaryota</taxon>
        <taxon>Fungi</taxon>
        <taxon>Dikarya</taxon>
        <taxon>Ascomycota</taxon>
        <taxon>Pezizomycotina</taxon>
        <taxon>Sordariomycetes</taxon>
        <taxon>Sordariomycetidae</taxon>
        <taxon>Sordariales</taxon>
        <taxon>Naviculisporaceae</taxon>
        <taxon>Rhypophila</taxon>
    </lineage>
</organism>
<proteinExistence type="predicted"/>
<dbReference type="AlphaFoldDB" id="A0AAN6Y688"/>
<feature type="region of interest" description="Disordered" evidence="1">
    <location>
        <begin position="85"/>
        <end position="106"/>
    </location>
</feature>
<comment type="caution">
    <text evidence="2">The sequence shown here is derived from an EMBL/GenBank/DDBJ whole genome shotgun (WGS) entry which is preliminary data.</text>
</comment>
<sequence length="106" mass="11691">MQNWRRDRRKGFCHNVSPVVEPSIEDMSSSSDPSSLRAFIARLGESCRGESDGGEKDSEIDKEAAELLALSTARKVNGFLLRPARGHTRRHVPQFDSNGAGQLDGH</sequence>
<protein>
    <submittedName>
        <fullName evidence="2">Uncharacterized protein</fullName>
    </submittedName>
</protein>
<accession>A0AAN6Y688</accession>
<evidence type="ECO:0000313" key="2">
    <source>
        <dbReference type="EMBL" id="KAK4210162.1"/>
    </source>
</evidence>
<keyword evidence="3" id="KW-1185">Reference proteome</keyword>
<gene>
    <name evidence="2" type="ORF">QBC37DRAFT_429257</name>
</gene>
<dbReference type="EMBL" id="MU858183">
    <property type="protein sequence ID" value="KAK4210162.1"/>
    <property type="molecule type" value="Genomic_DNA"/>
</dbReference>
<reference evidence="2" key="2">
    <citation type="submission" date="2023-05" db="EMBL/GenBank/DDBJ databases">
        <authorList>
            <consortium name="Lawrence Berkeley National Laboratory"/>
            <person name="Steindorff A."/>
            <person name="Hensen N."/>
            <person name="Bonometti L."/>
            <person name="Westerberg I."/>
            <person name="Brannstrom I.O."/>
            <person name="Guillou S."/>
            <person name="Cros-Aarteil S."/>
            <person name="Calhoun S."/>
            <person name="Haridas S."/>
            <person name="Kuo A."/>
            <person name="Mondo S."/>
            <person name="Pangilinan J."/>
            <person name="Riley R."/>
            <person name="Labutti K."/>
            <person name="Andreopoulos B."/>
            <person name="Lipzen A."/>
            <person name="Chen C."/>
            <person name="Yanf M."/>
            <person name="Daum C."/>
            <person name="Ng V."/>
            <person name="Clum A."/>
            <person name="Ohm R."/>
            <person name="Martin F."/>
            <person name="Silar P."/>
            <person name="Natvig D."/>
            <person name="Lalanne C."/>
            <person name="Gautier V."/>
            <person name="Ament-Velasquez S.L."/>
            <person name="Kruys A."/>
            <person name="Hutchinson M.I."/>
            <person name="Powell A.J."/>
            <person name="Barry K."/>
            <person name="Miller A.N."/>
            <person name="Grigoriev I.V."/>
            <person name="Debuchy R."/>
            <person name="Gladieux P."/>
            <person name="Thoren M.H."/>
            <person name="Johannesson H."/>
        </authorList>
    </citation>
    <scope>NUCLEOTIDE SEQUENCE</scope>
    <source>
        <strain evidence="2">PSN293</strain>
    </source>
</reference>
<dbReference type="Proteomes" id="UP001301769">
    <property type="component" value="Unassembled WGS sequence"/>
</dbReference>
<evidence type="ECO:0000256" key="1">
    <source>
        <dbReference type="SAM" id="MobiDB-lite"/>
    </source>
</evidence>
<name>A0AAN6Y688_9PEZI</name>
<reference evidence="2" key="1">
    <citation type="journal article" date="2023" name="Mol. Phylogenet. Evol.">
        <title>Genome-scale phylogeny and comparative genomics of the fungal order Sordariales.</title>
        <authorList>
            <person name="Hensen N."/>
            <person name="Bonometti L."/>
            <person name="Westerberg I."/>
            <person name="Brannstrom I.O."/>
            <person name="Guillou S."/>
            <person name="Cros-Aarteil S."/>
            <person name="Calhoun S."/>
            <person name="Haridas S."/>
            <person name="Kuo A."/>
            <person name="Mondo S."/>
            <person name="Pangilinan J."/>
            <person name="Riley R."/>
            <person name="LaButti K."/>
            <person name="Andreopoulos B."/>
            <person name="Lipzen A."/>
            <person name="Chen C."/>
            <person name="Yan M."/>
            <person name="Daum C."/>
            <person name="Ng V."/>
            <person name="Clum A."/>
            <person name="Steindorff A."/>
            <person name="Ohm R.A."/>
            <person name="Martin F."/>
            <person name="Silar P."/>
            <person name="Natvig D.O."/>
            <person name="Lalanne C."/>
            <person name="Gautier V."/>
            <person name="Ament-Velasquez S.L."/>
            <person name="Kruys A."/>
            <person name="Hutchinson M.I."/>
            <person name="Powell A.J."/>
            <person name="Barry K."/>
            <person name="Miller A.N."/>
            <person name="Grigoriev I.V."/>
            <person name="Debuchy R."/>
            <person name="Gladieux P."/>
            <person name="Hiltunen Thoren M."/>
            <person name="Johannesson H."/>
        </authorList>
    </citation>
    <scope>NUCLEOTIDE SEQUENCE</scope>
    <source>
        <strain evidence="2">PSN293</strain>
    </source>
</reference>
<evidence type="ECO:0000313" key="3">
    <source>
        <dbReference type="Proteomes" id="UP001301769"/>
    </source>
</evidence>